<dbReference type="Pfam" id="PF14181">
    <property type="entry name" value="YqfQ"/>
    <property type="match status" value="1"/>
</dbReference>
<dbReference type="InterPro" id="IPR025571">
    <property type="entry name" value="YqfQ"/>
</dbReference>
<dbReference type="EMBL" id="CP116341">
    <property type="protein sequence ID" value="WOV85532.1"/>
    <property type="molecule type" value="Genomic_DNA"/>
</dbReference>
<accession>A0ABZ0L025</accession>
<keyword evidence="3" id="KW-1185">Reference proteome</keyword>
<proteinExistence type="predicted"/>
<feature type="region of interest" description="Disordered" evidence="1">
    <location>
        <begin position="30"/>
        <end position="76"/>
    </location>
</feature>
<evidence type="ECO:0000256" key="1">
    <source>
        <dbReference type="SAM" id="MobiDB-lite"/>
    </source>
</evidence>
<gene>
    <name evidence="2" type="primary">vrrA</name>
    <name evidence="2" type="ORF">PGH26_06250</name>
</gene>
<reference evidence="2 3" key="1">
    <citation type="submission" date="2023-01" db="EMBL/GenBank/DDBJ databases">
        <title>Sporosarcina sp. nov., isolated from Korean tranditional fermented seafood 'Jeotgal'.</title>
        <authorList>
            <person name="Yang A.-I."/>
        </authorList>
    </citation>
    <scope>NUCLEOTIDE SEQUENCE [LARGE SCALE GENOMIC DNA]</scope>
    <source>
        <strain evidence="2 3">B2O-1</strain>
    </source>
</reference>
<protein>
    <submittedName>
        <fullName evidence="2">VrrA/YqfQ family protein</fullName>
    </submittedName>
</protein>
<name>A0ABZ0L025_9BACL</name>
<dbReference type="RefSeq" id="WP_323693135.1">
    <property type="nucleotide sequence ID" value="NZ_CP116341.1"/>
</dbReference>
<organism evidence="2 3">
    <name type="scientific">Sporosarcina jeotgali</name>
    <dbReference type="NCBI Taxonomy" id="3020056"/>
    <lineage>
        <taxon>Bacteria</taxon>
        <taxon>Bacillati</taxon>
        <taxon>Bacillota</taxon>
        <taxon>Bacilli</taxon>
        <taxon>Bacillales</taxon>
        <taxon>Caryophanaceae</taxon>
        <taxon>Sporosarcina</taxon>
    </lineage>
</organism>
<dbReference type="Proteomes" id="UP001303532">
    <property type="component" value="Chromosome"/>
</dbReference>
<feature type="compositionally biased region" description="Low complexity" evidence="1">
    <location>
        <begin position="52"/>
        <end position="74"/>
    </location>
</feature>
<evidence type="ECO:0000313" key="2">
    <source>
        <dbReference type="EMBL" id="WOV85532.1"/>
    </source>
</evidence>
<evidence type="ECO:0000313" key="3">
    <source>
        <dbReference type="Proteomes" id="UP001303532"/>
    </source>
</evidence>
<sequence length="159" mass="16961">MRYQSFYPFANQQRQAPAGQQMFRGNFQQATPFTQGPAAPFSQGQANQQPSPFGMDPGFGGQQQPQSGTPAGAGLSKPEMYMETANRFMTTVQQYAPMVQQFAPMLQNIPAMWKLYRGFQSLPDAGAAGASAATSVARAAAPSAAGPLPSVPKVFQPPI</sequence>
<feature type="compositionally biased region" description="Polar residues" evidence="1">
    <location>
        <begin position="42"/>
        <end position="51"/>
    </location>
</feature>